<dbReference type="FunCoup" id="A0A1B1YU25">
    <property type="interactions" value="251"/>
</dbReference>
<dbReference type="AlphaFoldDB" id="A0A1B1YU25"/>
<dbReference type="GO" id="GO:0016757">
    <property type="term" value="F:glycosyltransferase activity"/>
    <property type="evidence" value="ECO:0007669"/>
    <property type="project" value="UniProtKB-ARBA"/>
</dbReference>
<evidence type="ECO:0000259" key="2">
    <source>
        <dbReference type="Pfam" id="PF13439"/>
    </source>
</evidence>
<dbReference type="InParanoid" id="A0A1B1YU25"/>
<keyword evidence="4" id="KW-1185">Reference proteome</keyword>
<dbReference type="Proteomes" id="UP000092952">
    <property type="component" value="Chromosome"/>
</dbReference>
<reference evidence="4" key="1">
    <citation type="submission" date="2016-03" db="EMBL/GenBank/DDBJ databases">
        <title>Complete genome sequence of Solimmundus cernigliae, representing a novel lineage of polycyclic aromatic hydrocarbon degraders within the Gammaproteobacteria.</title>
        <authorList>
            <person name="Singleton D.R."/>
            <person name="Dickey A.N."/>
            <person name="Scholl E.H."/>
            <person name="Wright F.A."/>
            <person name="Aitken M.D."/>
        </authorList>
    </citation>
    <scope>NUCLEOTIDE SEQUENCE [LARGE SCALE GENOMIC DNA]</scope>
    <source>
        <strain evidence="4">TR3.2</strain>
    </source>
</reference>
<dbReference type="InterPro" id="IPR001296">
    <property type="entry name" value="Glyco_trans_1"/>
</dbReference>
<dbReference type="STRING" id="1810504.PG2T_09080"/>
<dbReference type="PROSITE" id="PS50007">
    <property type="entry name" value="PIPLC_X_DOMAIN"/>
    <property type="match status" value="1"/>
</dbReference>
<evidence type="ECO:0000259" key="1">
    <source>
        <dbReference type="Pfam" id="PF00534"/>
    </source>
</evidence>
<dbReference type="RefSeq" id="WP_068804391.1">
    <property type="nucleotide sequence ID" value="NZ_CP014671.1"/>
</dbReference>
<proteinExistence type="predicted"/>
<name>A0A1B1YU25_9GAMM</name>
<evidence type="ECO:0008006" key="5">
    <source>
        <dbReference type="Google" id="ProtNLM"/>
    </source>
</evidence>
<dbReference type="EMBL" id="CP014671">
    <property type="protein sequence ID" value="ANX04311.1"/>
    <property type="molecule type" value="Genomic_DNA"/>
</dbReference>
<evidence type="ECO:0000313" key="4">
    <source>
        <dbReference type="Proteomes" id="UP000092952"/>
    </source>
</evidence>
<feature type="domain" description="Glycosyltransferase subfamily 4-like N-terminal" evidence="2">
    <location>
        <begin position="20"/>
        <end position="197"/>
    </location>
</feature>
<dbReference type="InterPro" id="IPR028098">
    <property type="entry name" value="Glyco_trans_4-like_N"/>
</dbReference>
<organism evidence="3 4">
    <name type="scientific">Immundisolibacter cernigliae</name>
    <dbReference type="NCBI Taxonomy" id="1810504"/>
    <lineage>
        <taxon>Bacteria</taxon>
        <taxon>Pseudomonadati</taxon>
        <taxon>Pseudomonadota</taxon>
        <taxon>Gammaproteobacteria</taxon>
        <taxon>Immundisolibacterales</taxon>
        <taxon>Immundisolibacteraceae</taxon>
        <taxon>Immundisolibacter</taxon>
    </lineage>
</organism>
<dbReference type="KEGG" id="gbi:PG2T_09080"/>
<sequence length="397" mass="42974">MNGQTDPPRLALLISGLGLGGVQRTMLTLAGGLADRGLAVDLLVPDDRGPFRDQVPANVRLVNLSRWWLRLPVIRTRKRRKALLMAPAVAAYLRRERPDALLSASHYVNLGALWGRDLAGTGTRLVISQRTQLSVAITNSKLPVLHRRPLLAWLTRRYYPRADAIVAVSDGVADDLAAVARLPRERVQTVYNPTDVNYIVRRAAEPAPHPWLEDGGPPVIVAVGRLAAQKDFTTLLRAFAHVLERRPARLLILGEGGLRPTLEAQVAELGLGAVVAMPGYAENPFSALARADLYVMSSRYEGLPGALIQALACGCRVVSTDCPSGPAEILDHGRFGRLVPVGDAPALAEAMLAALETPPDPQRQRERAAQFSVPRAVDAYLDLLLGDEAVNFRQTAG</sequence>
<dbReference type="Gene3D" id="3.40.50.2000">
    <property type="entry name" value="Glycogen Phosphorylase B"/>
    <property type="match status" value="2"/>
</dbReference>
<dbReference type="SUPFAM" id="SSF53756">
    <property type="entry name" value="UDP-Glycosyltransferase/glycogen phosphorylase"/>
    <property type="match status" value="1"/>
</dbReference>
<dbReference type="Pfam" id="PF00534">
    <property type="entry name" value="Glycos_transf_1"/>
    <property type="match status" value="1"/>
</dbReference>
<dbReference type="Pfam" id="PF13439">
    <property type="entry name" value="Glyco_transf_4"/>
    <property type="match status" value="1"/>
</dbReference>
<protein>
    <recommendedName>
        <fullName evidence="5">Glycosyl transferase</fullName>
    </recommendedName>
</protein>
<gene>
    <name evidence="3" type="ORF">PG2T_09080</name>
</gene>
<dbReference type="PANTHER" id="PTHR12526">
    <property type="entry name" value="GLYCOSYLTRANSFERASE"/>
    <property type="match status" value="1"/>
</dbReference>
<accession>A0A1B1YU25</accession>
<evidence type="ECO:0000313" key="3">
    <source>
        <dbReference type="EMBL" id="ANX04311.1"/>
    </source>
</evidence>
<dbReference type="CDD" id="cd03811">
    <property type="entry name" value="GT4_GT28_WabH-like"/>
    <property type="match status" value="1"/>
</dbReference>
<feature type="domain" description="Glycosyl transferase family 1" evidence="1">
    <location>
        <begin position="211"/>
        <end position="370"/>
    </location>
</feature>